<dbReference type="HOGENOM" id="CLU_379657_0_0_1"/>
<dbReference type="EnsemblPlants" id="OGLUM01G06110.1">
    <property type="protein sequence ID" value="OGLUM01G06110.1"/>
    <property type="gene ID" value="OGLUM01G06110"/>
</dbReference>
<proteinExistence type="predicted"/>
<dbReference type="InterPro" id="IPR011676">
    <property type="entry name" value="DUF1618"/>
</dbReference>
<dbReference type="Proteomes" id="UP000026961">
    <property type="component" value="Chromosome 1"/>
</dbReference>
<reference evidence="2" key="3">
    <citation type="submission" date="2018-05" db="EMBL/GenBank/DDBJ databases">
        <title>OgluRS3 (Oryza glumaepatula Reference Sequence Version 3).</title>
        <authorList>
            <person name="Zhang J."/>
            <person name="Kudrna D."/>
            <person name="Lee S."/>
            <person name="Talag J."/>
            <person name="Welchert J."/>
            <person name="Wing R.A."/>
        </authorList>
    </citation>
    <scope>NUCLEOTIDE SEQUENCE [LARGE SCALE GENOMIC DNA]</scope>
</reference>
<accession>A0A0D9Y4B2</accession>
<reference evidence="2" key="2">
    <citation type="submission" date="2015-04" db="UniProtKB">
        <authorList>
            <consortium name="EnsemblPlants"/>
        </authorList>
    </citation>
    <scope>IDENTIFICATION</scope>
</reference>
<evidence type="ECO:0000313" key="2">
    <source>
        <dbReference type="EnsemblPlants" id="OGLUM01G06110.1"/>
    </source>
</evidence>
<evidence type="ECO:0000313" key="3">
    <source>
        <dbReference type="Proteomes" id="UP000026961"/>
    </source>
</evidence>
<organism evidence="2">
    <name type="scientific">Oryza glumipatula</name>
    <dbReference type="NCBI Taxonomy" id="40148"/>
    <lineage>
        <taxon>Eukaryota</taxon>
        <taxon>Viridiplantae</taxon>
        <taxon>Streptophyta</taxon>
        <taxon>Embryophyta</taxon>
        <taxon>Tracheophyta</taxon>
        <taxon>Spermatophyta</taxon>
        <taxon>Magnoliopsida</taxon>
        <taxon>Liliopsida</taxon>
        <taxon>Poales</taxon>
        <taxon>Poaceae</taxon>
        <taxon>BOP clade</taxon>
        <taxon>Oryzoideae</taxon>
        <taxon>Oryzeae</taxon>
        <taxon>Oryzinae</taxon>
        <taxon>Oryza</taxon>
    </lineage>
</organism>
<dbReference type="PANTHER" id="PTHR33086">
    <property type="entry name" value="OS05G0468200 PROTEIN-RELATED"/>
    <property type="match status" value="1"/>
</dbReference>
<reference evidence="2" key="1">
    <citation type="submission" date="2013-08" db="EMBL/GenBank/DDBJ databases">
        <title>Oryza genome evolution.</title>
        <authorList>
            <person name="Wing R.A."/>
            <person name="Panaud O."/>
            <person name="Oliveira A.C."/>
        </authorList>
    </citation>
    <scope>NUCLEOTIDE SEQUENCE</scope>
</reference>
<dbReference type="Gramene" id="OGLUM01G06110.1">
    <property type="protein sequence ID" value="OGLUM01G06110.1"/>
    <property type="gene ID" value="OGLUM01G06110"/>
</dbReference>
<dbReference type="PANTHER" id="PTHR33086:SF58">
    <property type="entry name" value="DUF1618 DOMAIN-CONTAINING PROTEIN"/>
    <property type="match status" value="1"/>
</dbReference>
<dbReference type="eggNOG" id="ENOG502RRRR">
    <property type="taxonomic scope" value="Eukaryota"/>
</dbReference>
<keyword evidence="3" id="KW-1185">Reference proteome</keyword>
<dbReference type="AlphaFoldDB" id="A0A0D9Y4B2"/>
<name>A0A0D9Y4B2_9ORYZ</name>
<feature type="domain" description="DUF1618" evidence="1">
    <location>
        <begin position="236"/>
        <end position="358"/>
    </location>
</feature>
<protein>
    <recommendedName>
        <fullName evidence="1">DUF1618 domain-containing protein</fullName>
    </recommendedName>
</protein>
<dbReference type="Pfam" id="PF07762">
    <property type="entry name" value="DUF1618"/>
    <property type="match status" value="1"/>
</dbReference>
<evidence type="ECO:0000259" key="1">
    <source>
        <dbReference type="Pfam" id="PF07762"/>
    </source>
</evidence>
<sequence length="730" mass="82771">MEEGGPSRDRAKGREVIELERAAAAAVLLPSKKAMEEVGTSSDRRKEREVRELERTAAAAAWVIIPAIPRVIDDERHRLMPGTDLSLQLAEPPRATMLSVARHLHTDFGRHSCVPYVIDVLPSGSFLLFTSHGYGASTIYQICDAHSRVATPLTPSSIAPIYPLARRSVGFIDDPDHRGHHLVAQLHPTSTTLHKTLVYYSTFTGQWGIKRLHSSPPHQLWGTHGGVLAYDGKLWWADLRYGLLMLDPFADKLDLRHVALPEGCVVMFNSLSFEELYRYRLIKTSEGKLRYVQIHGLPAEPMVSMWTLVDPEESLWEREYEVHLHDIWSDHTFNEAGLAPGKVPAIALIDPKNHGVLYFLQGNLIFSVDMCASSDRVLHCDKFLLGNGEAWEKYRTSQFVHAWELPPTLHRADPLSGVLSMRMINTTTDVLGTAEIQLTPLYNEWRGDDGQYLLWFCTSCEEFIRFPEDHDHQDKMLKLMRLYGRWTRWVSRSDKWAHLFEGIDDFLPPVEPFGRLFALFPPPGLRCSVCNDKSGNGTFCTLRCRVMSPDAEEAPHWAKALLLVDFSKACIADRVCHCFPSKAFCTECCGFHHQQLHRVNGADSTVTVKGEGALKSRNGRVLVRHELRGTRCVGLCAVCSKEVPEKEYNRHKCFMDYQITTVKKMTREDFAHEPKVDSKPDMFCVDCVSSFSSVHCVHHTGHRILEFITHKKAAPYKFNNIVLISALRLI</sequence>